<dbReference type="InterPro" id="IPR026769">
    <property type="entry name" value="Mic13"/>
</dbReference>
<keyword evidence="7" id="KW-0472">Membrane</keyword>
<sequence>MALRKMGSLIRISTKAGLAGGTVYLYYEAGLWKGTDETIDNYEKLRKDAEVVYNANPDVKKWLEYVSSSVSSNVKPYSDAITNFRKEWLNVDLSTVSSPINGVVKPVWNKGVTWTIEAIADSPETIQRLSSTGWEKLKELSMEPQGSPPKPDSSSKSAKQ</sequence>
<dbReference type="Proteomes" id="UP001642540">
    <property type="component" value="Unassembled WGS sequence"/>
</dbReference>
<evidence type="ECO:0000313" key="10">
    <source>
        <dbReference type="EMBL" id="CAL8137956.1"/>
    </source>
</evidence>
<evidence type="ECO:0000256" key="3">
    <source>
        <dbReference type="ARBA" id="ARBA00022692"/>
    </source>
</evidence>
<proteinExistence type="inferred from homology"/>
<evidence type="ECO:0000256" key="8">
    <source>
        <dbReference type="RuleBase" id="RU363009"/>
    </source>
</evidence>
<keyword evidence="4 8" id="KW-0999">Mitochondrion inner membrane</keyword>
<reference evidence="10 11" key="1">
    <citation type="submission" date="2024-08" db="EMBL/GenBank/DDBJ databases">
        <authorList>
            <person name="Cucini C."/>
            <person name="Frati F."/>
        </authorList>
    </citation>
    <scope>NUCLEOTIDE SEQUENCE [LARGE SCALE GENOMIC DNA]</scope>
</reference>
<dbReference type="Pfam" id="PF15884">
    <property type="entry name" value="QIL1"/>
    <property type="match status" value="1"/>
</dbReference>
<evidence type="ECO:0000256" key="1">
    <source>
        <dbReference type="ARBA" id="ARBA00004434"/>
    </source>
</evidence>
<keyword evidence="11" id="KW-1185">Reference proteome</keyword>
<keyword evidence="6 8" id="KW-0496">Mitochondrion</keyword>
<evidence type="ECO:0000256" key="4">
    <source>
        <dbReference type="ARBA" id="ARBA00022792"/>
    </source>
</evidence>
<evidence type="ECO:0000256" key="5">
    <source>
        <dbReference type="ARBA" id="ARBA00022989"/>
    </source>
</evidence>
<dbReference type="EMBL" id="CAXLJM020000120">
    <property type="protein sequence ID" value="CAL8137956.1"/>
    <property type="molecule type" value="Genomic_DNA"/>
</dbReference>
<comment type="function">
    <text evidence="8">Component of the MICOS complex, a large protein complex of the mitochondrial inner membrane that plays crucial roles in the maintenance of crista junctions, inner membrane architecture, and formation of contact sites to the outer membrane.</text>
</comment>
<evidence type="ECO:0000256" key="9">
    <source>
        <dbReference type="SAM" id="MobiDB-lite"/>
    </source>
</evidence>
<keyword evidence="5" id="KW-1133">Transmembrane helix</keyword>
<comment type="caution">
    <text evidence="10">The sequence shown here is derived from an EMBL/GenBank/DDBJ whole genome shotgun (WGS) entry which is preliminary data.</text>
</comment>
<comment type="subcellular location">
    <subcellularLocation>
        <location evidence="1 8">Mitochondrion inner membrane</location>
        <topology evidence="1 8">Single-pass membrane protein</topology>
    </subcellularLocation>
</comment>
<dbReference type="PANTHER" id="PTHR31816:SF3">
    <property type="entry name" value="MICOS COMPLEX SUBUNIT MIC13"/>
    <property type="match status" value="1"/>
</dbReference>
<keyword evidence="3" id="KW-0812">Transmembrane</keyword>
<comment type="similarity">
    <text evidence="2 8">Belongs to the MICOS complex subunit Mic13 family.</text>
</comment>
<evidence type="ECO:0000313" key="11">
    <source>
        <dbReference type="Proteomes" id="UP001642540"/>
    </source>
</evidence>
<evidence type="ECO:0000256" key="2">
    <source>
        <dbReference type="ARBA" id="ARBA00006771"/>
    </source>
</evidence>
<comment type="subunit">
    <text evidence="8">Component of the mitochondrial contact site and cristae organizing system (MICOS) complex.</text>
</comment>
<evidence type="ECO:0000256" key="7">
    <source>
        <dbReference type="ARBA" id="ARBA00023136"/>
    </source>
</evidence>
<name>A0ABP1RXL9_9HEXA</name>
<evidence type="ECO:0000256" key="6">
    <source>
        <dbReference type="ARBA" id="ARBA00023128"/>
    </source>
</evidence>
<accession>A0ABP1RXL9</accession>
<gene>
    <name evidence="10" type="ORF">ODALV1_LOCUS27156</name>
</gene>
<protein>
    <recommendedName>
        <fullName evidence="8">MICOS complex subunit MIC13</fullName>
    </recommendedName>
</protein>
<dbReference type="PANTHER" id="PTHR31816">
    <property type="entry name" value="MICOS COMPLEX SUBUNIT MIC13"/>
    <property type="match status" value="1"/>
</dbReference>
<feature type="region of interest" description="Disordered" evidence="9">
    <location>
        <begin position="137"/>
        <end position="160"/>
    </location>
</feature>
<organism evidence="10 11">
    <name type="scientific">Orchesella dallaii</name>
    <dbReference type="NCBI Taxonomy" id="48710"/>
    <lineage>
        <taxon>Eukaryota</taxon>
        <taxon>Metazoa</taxon>
        <taxon>Ecdysozoa</taxon>
        <taxon>Arthropoda</taxon>
        <taxon>Hexapoda</taxon>
        <taxon>Collembola</taxon>
        <taxon>Entomobryomorpha</taxon>
        <taxon>Entomobryoidea</taxon>
        <taxon>Orchesellidae</taxon>
        <taxon>Orchesellinae</taxon>
        <taxon>Orchesella</taxon>
    </lineage>
</organism>